<reference evidence="1 2" key="1">
    <citation type="submission" date="2016-10" db="EMBL/GenBank/DDBJ databases">
        <authorList>
            <person name="de Groot N.N."/>
        </authorList>
    </citation>
    <scope>NUCLEOTIDE SEQUENCE [LARGE SCALE GENOMIC DNA]</scope>
    <source>
        <strain evidence="1 2">CPCC 100156</strain>
    </source>
</reference>
<dbReference type="EMBL" id="FMZX01000046">
    <property type="protein sequence ID" value="SDE50926.1"/>
    <property type="molecule type" value="Genomic_DNA"/>
</dbReference>
<protein>
    <submittedName>
        <fullName evidence="1">Uncharacterized protein</fullName>
    </submittedName>
</protein>
<evidence type="ECO:0000313" key="1">
    <source>
        <dbReference type="EMBL" id="SDE50926.1"/>
    </source>
</evidence>
<dbReference type="AlphaFoldDB" id="A0A1G7DIL2"/>
<dbReference type="Proteomes" id="UP000198925">
    <property type="component" value="Unassembled WGS sequence"/>
</dbReference>
<sequence length="197" mass="21970">MECMNAVMSSLHTIFQASQDEFFSVLDGRFAAINARMQECEAQLDAIASLSDSLAARSLALASRGPAPSAWLYDVRLPNVYFPSLFEPEFDATGAKRWVGPSGLIEGKLLLDRRYQYRFEVEAVDFVSEEAKASFQLVADGRVWPWLSSESSLFTTVIAEAPHESSLDFVLQIAPESRPAERDVSFSFRRIAFSRIG</sequence>
<name>A0A1G7DIL2_9PROT</name>
<accession>A0A1G7DIL2</accession>
<organism evidence="1 2">
    <name type="scientific">Belnapia rosea</name>
    <dbReference type="NCBI Taxonomy" id="938405"/>
    <lineage>
        <taxon>Bacteria</taxon>
        <taxon>Pseudomonadati</taxon>
        <taxon>Pseudomonadota</taxon>
        <taxon>Alphaproteobacteria</taxon>
        <taxon>Acetobacterales</taxon>
        <taxon>Roseomonadaceae</taxon>
        <taxon>Belnapia</taxon>
    </lineage>
</organism>
<proteinExistence type="predicted"/>
<evidence type="ECO:0000313" key="2">
    <source>
        <dbReference type="Proteomes" id="UP000198925"/>
    </source>
</evidence>
<keyword evidence="2" id="KW-1185">Reference proteome</keyword>
<gene>
    <name evidence="1" type="ORF">SAMN04487779_10463</name>
</gene>